<evidence type="ECO:0000256" key="2">
    <source>
        <dbReference type="ARBA" id="ARBA00023125"/>
    </source>
</evidence>
<dbReference type="GO" id="GO:0003700">
    <property type="term" value="F:DNA-binding transcription factor activity"/>
    <property type="evidence" value="ECO:0007669"/>
    <property type="project" value="TreeGrafter"/>
</dbReference>
<keyword evidence="1" id="KW-0805">Transcription regulation</keyword>
<dbReference type="Gene3D" id="1.10.10.60">
    <property type="entry name" value="Homeodomain-like"/>
    <property type="match status" value="1"/>
</dbReference>
<feature type="region of interest" description="Disordered" evidence="5">
    <location>
        <begin position="1"/>
        <end position="64"/>
    </location>
</feature>
<feature type="domain" description="HTH tetR-type" evidence="6">
    <location>
        <begin position="62"/>
        <end position="122"/>
    </location>
</feature>
<sequence length="257" mass="29304">MVPLPGRCAGARPHRPRSRVRRPQPRPARRDRRRRCRVGAAGQRPRDRVSSRPAARPTRRSARTRERIIEAATEVFARRGVHGTRVADIAERAGIAYGLVYHHFRNKEEILTAIFAERWAQYVAYLEEVARMPLSFRERMGRLIHFWVETYRQEPDLMAVMINEITRSYEFLESHDITAVLVAFDPIERIIAQGRDNGEVRADLDAKLATYVVLGVAEMVLTGYVIGSLPRTDQDAYARDEQQLLSLLLDGMSAGSA</sequence>
<feature type="DNA-binding region" description="H-T-H motif" evidence="4">
    <location>
        <begin position="85"/>
        <end position="104"/>
    </location>
</feature>
<comment type="caution">
    <text evidence="7">The sequence shown here is derived from an EMBL/GenBank/DDBJ whole genome shotgun (WGS) entry which is preliminary data.</text>
</comment>
<dbReference type="GO" id="GO:0000976">
    <property type="term" value="F:transcription cis-regulatory region binding"/>
    <property type="evidence" value="ECO:0007669"/>
    <property type="project" value="TreeGrafter"/>
</dbReference>
<dbReference type="SUPFAM" id="SSF48498">
    <property type="entry name" value="Tetracyclin repressor-like, C-terminal domain"/>
    <property type="match status" value="1"/>
</dbReference>
<proteinExistence type="predicted"/>
<gene>
    <name evidence="7" type="ORF">DLM65_04870</name>
</gene>
<evidence type="ECO:0000313" key="8">
    <source>
        <dbReference type="Proteomes" id="UP000248724"/>
    </source>
</evidence>
<organism evidence="7 8">
    <name type="scientific">Candidatus Aeolococcus gillhamiae</name>
    <dbReference type="NCBI Taxonomy" id="3127015"/>
    <lineage>
        <taxon>Bacteria</taxon>
        <taxon>Bacillati</taxon>
        <taxon>Candidatus Dormiibacterota</taxon>
        <taxon>Candidatus Dormibacteria</taxon>
        <taxon>Candidatus Aeolococcales</taxon>
        <taxon>Candidatus Aeolococcaceae</taxon>
        <taxon>Candidatus Aeolococcus</taxon>
    </lineage>
</organism>
<dbReference type="InterPro" id="IPR050109">
    <property type="entry name" value="HTH-type_TetR-like_transc_reg"/>
</dbReference>
<dbReference type="Pfam" id="PF08359">
    <property type="entry name" value="TetR_C_4"/>
    <property type="match status" value="1"/>
</dbReference>
<keyword evidence="2 4" id="KW-0238">DNA-binding</keyword>
<evidence type="ECO:0000256" key="4">
    <source>
        <dbReference type="PROSITE-ProRule" id="PRU00335"/>
    </source>
</evidence>
<dbReference type="PANTHER" id="PTHR30055:SF234">
    <property type="entry name" value="HTH-TYPE TRANSCRIPTIONAL REGULATOR BETI"/>
    <property type="match status" value="1"/>
</dbReference>
<evidence type="ECO:0000256" key="3">
    <source>
        <dbReference type="ARBA" id="ARBA00023163"/>
    </source>
</evidence>
<dbReference type="PROSITE" id="PS50977">
    <property type="entry name" value="HTH_TETR_2"/>
    <property type="match status" value="1"/>
</dbReference>
<keyword evidence="3" id="KW-0804">Transcription</keyword>
<feature type="compositionally biased region" description="Basic residues" evidence="5">
    <location>
        <begin position="12"/>
        <end position="37"/>
    </location>
</feature>
<dbReference type="EMBL" id="QHBU01000086">
    <property type="protein sequence ID" value="PZR82000.1"/>
    <property type="molecule type" value="Genomic_DNA"/>
</dbReference>
<dbReference type="SUPFAM" id="SSF46689">
    <property type="entry name" value="Homeodomain-like"/>
    <property type="match status" value="1"/>
</dbReference>
<dbReference type="InterPro" id="IPR001647">
    <property type="entry name" value="HTH_TetR"/>
</dbReference>
<dbReference type="Proteomes" id="UP000248724">
    <property type="component" value="Unassembled WGS sequence"/>
</dbReference>
<evidence type="ECO:0000256" key="1">
    <source>
        <dbReference type="ARBA" id="ARBA00023015"/>
    </source>
</evidence>
<evidence type="ECO:0000256" key="5">
    <source>
        <dbReference type="SAM" id="MobiDB-lite"/>
    </source>
</evidence>
<dbReference type="PANTHER" id="PTHR30055">
    <property type="entry name" value="HTH-TYPE TRANSCRIPTIONAL REGULATOR RUTR"/>
    <property type="match status" value="1"/>
</dbReference>
<dbReference type="InterPro" id="IPR013570">
    <property type="entry name" value="Tscrpt_reg_YsiA_C"/>
</dbReference>
<dbReference type="InterPro" id="IPR009057">
    <property type="entry name" value="Homeodomain-like_sf"/>
</dbReference>
<reference evidence="7 8" key="1">
    <citation type="journal article" date="2017" name="Nature">
        <title>Atmospheric trace gases support primary production in Antarctic desert surface soil.</title>
        <authorList>
            <person name="Ji M."/>
            <person name="Greening C."/>
            <person name="Vanwonterghem I."/>
            <person name="Carere C.R."/>
            <person name="Bay S.K."/>
            <person name="Steen J.A."/>
            <person name="Montgomery K."/>
            <person name="Lines T."/>
            <person name="Beardall J."/>
            <person name="van Dorst J."/>
            <person name="Snape I."/>
            <person name="Stott M.B."/>
            <person name="Hugenholtz P."/>
            <person name="Ferrari B.C."/>
        </authorList>
    </citation>
    <scope>NUCLEOTIDE SEQUENCE [LARGE SCALE GENOMIC DNA]</scope>
    <source>
        <strain evidence="7">RRmetagenome_bin12</strain>
    </source>
</reference>
<dbReference type="PRINTS" id="PR00455">
    <property type="entry name" value="HTHTETR"/>
</dbReference>
<name>A0A2W5Z9H6_9BACT</name>
<evidence type="ECO:0000259" key="6">
    <source>
        <dbReference type="PROSITE" id="PS50977"/>
    </source>
</evidence>
<accession>A0A2W5Z9H6</accession>
<dbReference type="InterPro" id="IPR036271">
    <property type="entry name" value="Tet_transcr_reg_TetR-rel_C_sf"/>
</dbReference>
<dbReference type="AlphaFoldDB" id="A0A2W5Z9H6"/>
<dbReference type="Gene3D" id="1.10.357.10">
    <property type="entry name" value="Tetracycline Repressor, domain 2"/>
    <property type="match status" value="1"/>
</dbReference>
<dbReference type="Pfam" id="PF00440">
    <property type="entry name" value="TetR_N"/>
    <property type="match status" value="1"/>
</dbReference>
<protein>
    <recommendedName>
        <fullName evidence="6">HTH tetR-type domain-containing protein</fullName>
    </recommendedName>
</protein>
<evidence type="ECO:0000313" key="7">
    <source>
        <dbReference type="EMBL" id="PZR82000.1"/>
    </source>
</evidence>